<organism evidence="2 3">
    <name type="scientific">Hibiscus sabdariffa</name>
    <name type="common">roselle</name>
    <dbReference type="NCBI Taxonomy" id="183260"/>
    <lineage>
        <taxon>Eukaryota</taxon>
        <taxon>Viridiplantae</taxon>
        <taxon>Streptophyta</taxon>
        <taxon>Embryophyta</taxon>
        <taxon>Tracheophyta</taxon>
        <taxon>Spermatophyta</taxon>
        <taxon>Magnoliopsida</taxon>
        <taxon>eudicotyledons</taxon>
        <taxon>Gunneridae</taxon>
        <taxon>Pentapetalae</taxon>
        <taxon>rosids</taxon>
        <taxon>malvids</taxon>
        <taxon>Malvales</taxon>
        <taxon>Malvaceae</taxon>
        <taxon>Malvoideae</taxon>
        <taxon>Hibiscus</taxon>
    </lineage>
</organism>
<gene>
    <name evidence="2" type="ORF">V6N12_068738</name>
</gene>
<protein>
    <submittedName>
        <fullName evidence="2">Uncharacterized protein</fullName>
    </submittedName>
</protein>
<keyword evidence="1" id="KW-0175">Coiled coil</keyword>
<proteinExistence type="predicted"/>
<comment type="caution">
    <text evidence="2">The sequence shown here is derived from an EMBL/GenBank/DDBJ whole genome shotgun (WGS) entry which is preliminary data.</text>
</comment>
<sequence>MVELEDITNMESMVRDMELNGLQLSWLQKMLSDVRERKNLVELIAFRRAKAQKAKQEAQEAEQQLAELKKKRRFA</sequence>
<accession>A0ABR2FQY8</accession>
<dbReference type="EMBL" id="JBBPBM010000005">
    <property type="protein sequence ID" value="KAK8584496.1"/>
    <property type="molecule type" value="Genomic_DNA"/>
</dbReference>
<reference evidence="2 3" key="1">
    <citation type="journal article" date="2024" name="G3 (Bethesda)">
        <title>Genome assembly of Hibiscus sabdariffa L. provides insights into metabolisms of medicinal natural products.</title>
        <authorList>
            <person name="Kim T."/>
        </authorList>
    </citation>
    <scope>NUCLEOTIDE SEQUENCE [LARGE SCALE GENOMIC DNA]</scope>
    <source>
        <strain evidence="2">TK-2024</strain>
        <tissue evidence="2">Old leaves</tissue>
    </source>
</reference>
<keyword evidence="3" id="KW-1185">Reference proteome</keyword>
<dbReference type="Proteomes" id="UP001472677">
    <property type="component" value="Unassembled WGS sequence"/>
</dbReference>
<evidence type="ECO:0000313" key="2">
    <source>
        <dbReference type="EMBL" id="KAK8584496.1"/>
    </source>
</evidence>
<feature type="coiled-coil region" evidence="1">
    <location>
        <begin position="44"/>
        <end position="71"/>
    </location>
</feature>
<evidence type="ECO:0000313" key="3">
    <source>
        <dbReference type="Proteomes" id="UP001472677"/>
    </source>
</evidence>
<name>A0ABR2FQY8_9ROSI</name>
<evidence type="ECO:0000256" key="1">
    <source>
        <dbReference type="SAM" id="Coils"/>
    </source>
</evidence>